<dbReference type="Proteomes" id="UP000091820">
    <property type="component" value="Unassembled WGS sequence"/>
</dbReference>
<dbReference type="VEuPathDB" id="VectorBase:GBRI007601"/>
<accession>A0A1A9W639</accession>
<keyword evidence="3" id="KW-1185">Reference proteome</keyword>
<feature type="transmembrane region" description="Helical" evidence="1">
    <location>
        <begin position="12"/>
        <end position="31"/>
    </location>
</feature>
<evidence type="ECO:0000313" key="2">
    <source>
        <dbReference type="EnsemblMetazoa" id="GBRI007601-PA"/>
    </source>
</evidence>
<reference evidence="3" key="1">
    <citation type="submission" date="2014-03" db="EMBL/GenBank/DDBJ databases">
        <authorList>
            <person name="Aksoy S."/>
            <person name="Warren W."/>
            <person name="Wilson R.K."/>
        </authorList>
    </citation>
    <scope>NUCLEOTIDE SEQUENCE [LARGE SCALE GENOMIC DNA]</scope>
    <source>
        <strain evidence="3">IAEA</strain>
    </source>
</reference>
<evidence type="ECO:0000256" key="1">
    <source>
        <dbReference type="SAM" id="Phobius"/>
    </source>
</evidence>
<keyword evidence="1" id="KW-0812">Transmembrane</keyword>
<dbReference type="EnsemblMetazoa" id="GBRI007601-RA">
    <property type="protein sequence ID" value="GBRI007601-PA"/>
    <property type="gene ID" value="GBRI007601"/>
</dbReference>
<sequence length="85" mass="9593">MYDIECWRNSVVTVIIATTVVVVHGGNVLVFRSGSLIESNIRFHSNSNSVNTKSFNIKDYACDNNMLTLVRQNLFAKAPQRQQFA</sequence>
<organism evidence="2 3">
    <name type="scientific">Glossina brevipalpis</name>
    <dbReference type="NCBI Taxonomy" id="37001"/>
    <lineage>
        <taxon>Eukaryota</taxon>
        <taxon>Metazoa</taxon>
        <taxon>Ecdysozoa</taxon>
        <taxon>Arthropoda</taxon>
        <taxon>Hexapoda</taxon>
        <taxon>Insecta</taxon>
        <taxon>Pterygota</taxon>
        <taxon>Neoptera</taxon>
        <taxon>Endopterygota</taxon>
        <taxon>Diptera</taxon>
        <taxon>Brachycera</taxon>
        <taxon>Muscomorpha</taxon>
        <taxon>Hippoboscoidea</taxon>
        <taxon>Glossinidae</taxon>
        <taxon>Glossina</taxon>
    </lineage>
</organism>
<protein>
    <submittedName>
        <fullName evidence="2">Uncharacterized protein</fullName>
    </submittedName>
</protein>
<keyword evidence="1" id="KW-0472">Membrane</keyword>
<proteinExistence type="predicted"/>
<keyword evidence="1" id="KW-1133">Transmembrane helix</keyword>
<dbReference type="AlphaFoldDB" id="A0A1A9W639"/>
<name>A0A1A9W639_9MUSC</name>
<evidence type="ECO:0000313" key="3">
    <source>
        <dbReference type="Proteomes" id="UP000091820"/>
    </source>
</evidence>
<reference evidence="2" key="2">
    <citation type="submission" date="2020-05" db="UniProtKB">
        <authorList>
            <consortium name="EnsemblMetazoa"/>
        </authorList>
    </citation>
    <scope>IDENTIFICATION</scope>
    <source>
        <strain evidence="2">IAEA</strain>
    </source>
</reference>